<reference evidence="5" key="2">
    <citation type="submission" date="2010-01" db="EMBL/GenBank/DDBJ databases">
        <title>The complete genome of Conexibacter woesei DSM 14684.</title>
        <authorList>
            <consortium name="US DOE Joint Genome Institute (JGI-PGF)"/>
            <person name="Lucas S."/>
            <person name="Copeland A."/>
            <person name="Lapidus A."/>
            <person name="Glavina del Rio T."/>
            <person name="Dalin E."/>
            <person name="Tice H."/>
            <person name="Bruce D."/>
            <person name="Goodwin L."/>
            <person name="Pitluck S."/>
            <person name="Kyrpides N."/>
            <person name="Mavromatis K."/>
            <person name="Ivanova N."/>
            <person name="Mikhailova N."/>
            <person name="Chertkov O."/>
            <person name="Brettin T."/>
            <person name="Detter J.C."/>
            <person name="Han C."/>
            <person name="Larimer F."/>
            <person name="Land M."/>
            <person name="Hauser L."/>
            <person name="Markowitz V."/>
            <person name="Cheng J.-F."/>
            <person name="Hugenholtz P."/>
            <person name="Woyke T."/>
            <person name="Wu D."/>
            <person name="Pukall R."/>
            <person name="Steenblock K."/>
            <person name="Schneider S."/>
            <person name="Klenk H.-P."/>
            <person name="Eisen J.A."/>
        </authorList>
    </citation>
    <scope>NUCLEOTIDE SEQUENCE [LARGE SCALE GENOMIC DNA]</scope>
    <source>
        <strain evidence="5">DSM 14684 / CIP 108061 / JCM 11494 / NBRC 100937 / ID131577</strain>
    </source>
</reference>
<dbReference type="STRING" id="469383.Cwoe_2194"/>
<dbReference type="OrthoDB" id="9813719at2"/>
<dbReference type="KEGG" id="cwo:Cwoe_2194"/>
<dbReference type="Pfam" id="PF02661">
    <property type="entry name" value="Fic"/>
    <property type="match status" value="1"/>
</dbReference>
<dbReference type="InterPro" id="IPR025758">
    <property type="entry name" value="Fic/DOC_N"/>
</dbReference>
<dbReference type="HOGENOM" id="CLU_047250_1_0_11"/>
<feature type="domain" description="Fido" evidence="3">
    <location>
        <begin position="137"/>
        <end position="285"/>
    </location>
</feature>
<dbReference type="InterPro" id="IPR036597">
    <property type="entry name" value="Fido-like_dom_sf"/>
</dbReference>
<dbReference type="PANTHER" id="PTHR13504:SF38">
    <property type="entry name" value="FIDO DOMAIN-CONTAINING PROTEIN"/>
    <property type="match status" value="1"/>
</dbReference>
<name>D3F5F2_CONWI</name>
<dbReference type="eggNOG" id="COG3177">
    <property type="taxonomic scope" value="Bacteria"/>
</dbReference>
<dbReference type="GO" id="GO:0005524">
    <property type="term" value="F:ATP binding"/>
    <property type="evidence" value="ECO:0007669"/>
    <property type="project" value="UniProtKB-KW"/>
</dbReference>
<evidence type="ECO:0000313" key="5">
    <source>
        <dbReference type="Proteomes" id="UP000008229"/>
    </source>
</evidence>
<evidence type="ECO:0000313" key="4">
    <source>
        <dbReference type="EMBL" id="ADB50619.1"/>
    </source>
</evidence>
<reference evidence="4 5" key="1">
    <citation type="journal article" date="2010" name="Stand. Genomic Sci.">
        <title>Complete genome sequence of Conexibacter woesei type strain (ID131577).</title>
        <authorList>
            <person name="Pukall R."/>
            <person name="Lapidus A."/>
            <person name="Glavina Del Rio T."/>
            <person name="Copeland A."/>
            <person name="Tice H."/>
            <person name="Cheng J.-F."/>
            <person name="Lucas S."/>
            <person name="Chen F."/>
            <person name="Nolan M."/>
            <person name="Bruce D."/>
            <person name="Goodwin L."/>
            <person name="Pitluck S."/>
            <person name="Mavromatis K."/>
            <person name="Ivanova N."/>
            <person name="Ovchinnikova G."/>
            <person name="Pati A."/>
            <person name="Chen A."/>
            <person name="Palaniappan K."/>
            <person name="Land M."/>
            <person name="Hauser L."/>
            <person name="Chang Y.-J."/>
            <person name="Jeffries C.D."/>
            <person name="Chain P."/>
            <person name="Meincke L."/>
            <person name="Sims D."/>
            <person name="Brettin T."/>
            <person name="Detter J.C."/>
            <person name="Rohde M."/>
            <person name="Goeker M."/>
            <person name="Bristow J."/>
            <person name="Eisen J.A."/>
            <person name="Markowitz V."/>
            <person name="Kyrpides N.C."/>
            <person name="Klenk H.-P."/>
            <person name="Hugenholtz P."/>
        </authorList>
    </citation>
    <scope>NUCLEOTIDE SEQUENCE [LARGE SCALE GENOMIC DNA]</scope>
    <source>
        <strain evidence="5">DSM 14684 / CIP 108061 / JCM 11494 / NBRC 100937 / ID131577</strain>
    </source>
</reference>
<feature type="active site" evidence="1">
    <location>
        <position position="222"/>
    </location>
</feature>
<feature type="binding site" evidence="2">
    <location>
        <begin position="226"/>
        <end position="233"/>
    </location>
    <ligand>
        <name>ATP</name>
        <dbReference type="ChEBI" id="CHEBI:30616"/>
    </ligand>
</feature>
<dbReference type="PROSITE" id="PS51459">
    <property type="entry name" value="FIDO"/>
    <property type="match status" value="1"/>
</dbReference>
<gene>
    <name evidence="4" type="ordered locus">Cwoe_2194</name>
</gene>
<dbReference type="Proteomes" id="UP000008229">
    <property type="component" value="Chromosome"/>
</dbReference>
<keyword evidence="5" id="KW-1185">Reference proteome</keyword>
<protein>
    <submittedName>
        <fullName evidence="4">Filamentation induced by cAMP protein Fic</fullName>
    </submittedName>
</protein>
<evidence type="ECO:0000256" key="1">
    <source>
        <dbReference type="PIRSR" id="PIRSR640198-1"/>
    </source>
</evidence>
<evidence type="ECO:0000256" key="2">
    <source>
        <dbReference type="PIRSR" id="PIRSR640198-2"/>
    </source>
</evidence>
<accession>D3F5F2</accession>
<organism evidence="4 5">
    <name type="scientific">Conexibacter woesei (strain DSM 14684 / CCUG 47730 / CIP 108061 / JCM 11494 / NBRC 100937 / ID131577)</name>
    <dbReference type="NCBI Taxonomy" id="469383"/>
    <lineage>
        <taxon>Bacteria</taxon>
        <taxon>Bacillati</taxon>
        <taxon>Actinomycetota</taxon>
        <taxon>Thermoleophilia</taxon>
        <taxon>Solirubrobacterales</taxon>
        <taxon>Conexibacteraceae</taxon>
        <taxon>Conexibacter</taxon>
    </lineage>
</organism>
<dbReference type="EMBL" id="CP001854">
    <property type="protein sequence ID" value="ADB50619.1"/>
    <property type="molecule type" value="Genomic_DNA"/>
</dbReference>
<dbReference type="RefSeq" id="WP_012933670.1">
    <property type="nucleotide sequence ID" value="NC_013739.1"/>
</dbReference>
<dbReference type="InterPro" id="IPR040198">
    <property type="entry name" value="Fido_containing"/>
</dbReference>
<dbReference type="PANTHER" id="PTHR13504">
    <property type="entry name" value="FIDO DOMAIN-CONTAINING PROTEIN DDB_G0283145"/>
    <property type="match status" value="1"/>
</dbReference>
<keyword evidence="2" id="KW-0547">Nucleotide-binding</keyword>
<evidence type="ECO:0000259" key="3">
    <source>
        <dbReference type="PROSITE" id="PS51459"/>
    </source>
</evidence>
<dbReference type="SUPFAM" id="SSF140931">
    <property type="entry name" value="Fic-like"/>
    <property type="match status" value="1"/>
</dbReference>
<dbReference type="AlphaFoldDB" id="D3F5F2"/>
<dbReference type="Gene3D" id="1.10.3290.10">
    <property type="entry name" value="Fido-like domain"/>
    <property type="match status" value="1"/>
</dbReference>
<dbReference type="Pfam" id="PF13784">
    <property type="entry name" value="Fic_N"/>
    <property type="match status" value="1"/>
</dbReference>
<dbReference type="InterPro" id="IPR003812">
    <property type="entry name" value="Fido"/>
</dbReference>
<sequence>MRGRYVQRTWQADPTIYAPPRHRRACTYDAFVPEPVADVEVVLPGDVAGVVSDAEKAIAELNRAAGPELMPLARLLLRTESIASSKVEGLQLDARSLARAETNRDTGRKVGPGAAEILANIDAMQLSIERAADLEGVRPADFLDIHRVLLERAPNSQVAGRSRASQNWIGGNDYNPCGAAFVPPPPEEVDRLLDDLCVFVNDIALPPLVQAAIAHAQFETIHPFEDGNGRTGRALVQVVLRRRGVTPAFVPPISVVLARDKDRYLKGLTLFREDRLSDWIELFAAAAAEAATLAARYTIRVGELQDEWRERLRQHSNPRADAAAWSLITVLPAHPVITVPVAVAATGRTKPAAANAIEQLEAAGILARLNESARNRAWEAEGLLDLIVGLEAGVSSASGA</sequence>
<proteinExistence type="predicted"/>
<keyword evidence="2" id="KW-0067">ATP-binding</keyword>